<reference evidence="2 3" key="1">
    <citation type="submission" date="2016-06" db="EMBL/GenBank/DDBJ databases">
        <authorList>
            <person name="Kjaerup R.B."/>
            <person name="Dalgaard T.S."/>
            <person name="Juul-Madsen H.R."/>
        </authorList>
    </citation>
    <scope>NUCLEOTIDE SEQUENCE [LARGE SCALE GENOMIC DNA]</scope>
    <source>
        <strain evidence="2">2</strain>
    </source>
</reference>
<evidence type="ECO:0000313" key="3">
    <source>
        <dbReference type="Proteomes" id="UP000199600"/>
    </source>
</evidence>
<protein>
    <recommendedName>
        <fullName evidence="4">Prepilin-type N-terminal cleavage/methylation domain-containing protein</fullName>
    </recommendedName>
</protein>
<dbReference type="PROSITE" id="PS00409">
    <property type="entry name" value="PROKAR_NTER_METHYL"/>
    <property type="match status" value="1"/>
</dbReference>
<dbReference type="EMBL" id="FLQY01000047">
    <property type="protein sequence ID" value="SBT05031.1"/>
    <property type="molecule type" value="Genomic_DNA"/>
</dbReference>
<dbReference type="InterPro" id="IPR045584">
    <property type="entry name" value="Pilin-like"/>
</dbReference>
<dbReference type="SUPFAM" id="SSF54523">
    <property type="entry name" value="Pili subunits"/>
    <property type="match status" value="1"/>
</dbReference>
<proteinExistence type="predicted"/>
<keyword evidence="1" id="KW-1133">Transmembrane helix</keyword>
<gene>
    <name evidence="2" type="ORF">PROAA_1400028</name>
</gene>
<dbReference type="Pfam" id="PF07963">
    <property type="entry name" value="N_methyl"/>
    <property type="match status" value="1"/>
</dbReference>
<dbReference type="InterPro" id="IPR012902">
    <property type="entry name" value="N_methyl_site"/>
</dbReference>
<keyword evidence="1" id="KW-0472">Membrane</keyword>
<evidence type="ECO:0000313" key="2">
    <source>
        <dbReference type="EMBL" id="SBT05031.1"/>
    </source>
</evidence>
<evidence type="ECO:0000256" key="1">
    <source>
        <dbReference type="SAM" id="Phobius"/>
    </source>
</evidence>
<feature type="transmembrane region" description="Helical" evidence="1">
    <location>
        <begin position="30"/>
        <end position="51"/>
    </location>
</feature>
<accession>A0A1A8XK17</accession>
<dbReference type="Proteomes" id="UP000199600">
    <property type="component" value="Unassembled WGS sequence"/>
</dbReference>
<name>A0A1A8XK17_9RHOO</name>
<dbReference type="AlphaFoldDB" id="A0A1A8XK17"/>
<keyword evidence="3" id="KW-1185">Reference proteome</keyword>
<evidence type="ECO:0008006" key="4">
    <source>
        <dbReference type="Google" id="ProtNLM"/>
    </source>
</evidence>
<keyword evidence="1" id="KW-0812">Transmembrane</keyword>
<dbReference type="Gene3D" id="3.30.700.10">
    <property type="entry name" value="Glycoprotein, Type 4 Pilin"/>
    <property type="match status" value="1"/>
</dbReference>
<dbReference type="NCBIfam" id="TIGR02532">
    <property type="entry name" value="IV_pilin_GFxxxE"/>
    <property type="match status" value="1"/>
</dbReference>
<sequence>MAGKQSCKDSLPRSGLEVVSEPGTVPNEGGFTLIELIVTLIIVGILAIAIIPRFADRADYDARGFFDGTLSVLRYAQKTAVAQRRMVCVGFGVSVVSLTVASTFGGACNTPLAGPNGVAPYSLVAPDGISFAATPANFSFLPSGAASLGQTFSVTGLTGQSITIVAATGYVQQN</sequence>
<organism evidence="2 3">
    <name type="scientific">Candidatus Propionivibrio aalborgensis</name>
    <dbReference type="NCBI Taxonomy" id="1860101"/>
    <lineage>
        <taxon>Bacteria</taxon>
        <taxon>Pseudomonadati</taxon>
        <taxon>Pseudomonadota</taxon>
        <taxon>Betaproteobacteria</taxon>
        <taxon>Rhodocyclales</taxon>
        <taxon>Rhodocyclaceae</taxon>
        <taxon>Propionivibrio</taxon>
    </lineage>
</organism>